<dbReference type="InterPro" id="IPR003352">
    <property type="entry name" value="PTS_EIIC"/>
</dbReference>
<dbReference type="RefSeq" id="WP_192026185.1">
    <property type="nucleotide sequence ID" value="NZ_JACYTN010000016.1"/>
</dbReference>
<dbReference type="Proteomes" id="UP000634529">
    <property type="component" value="Unassembled WGS sequence"/>
</dbReference>
<evidence type="ECO:0000256" key="6">
    <source>
        <dbReference type="ARBA" id="ARBA00022989"/>
    </source>
</evidence>
<keyword evidence="4 10" id="KW-0762">Sugar transport</keyword>
<name>A0ABR9B134_9BACL</name>
<evidence type="ECO:0000256" key="8">
    <source>
        <dbReference type="SAM" id="Phobius"/>
    </source>
</evidence>
<evidence type="ECO:0000256" key="7">
    <source>
        <dbReference type="ARBA" id="ARBA00023136"/>
    </source>
</evidence>
<keyword evidence="11" id="KW-1185">Reference proteome</keyword>
<evidence type="ECO:0000313" key="10">
    <source>
        <dbReference type="EMBL" id="MBD8499856.1"/>
    </source>
</evidence>
<evidence type="ECO:0000256" key="2">
    <source>
        <dbReference type="ARBA" id="ARBA00022448"/>
    </source>
</evidence>
<evidence type="ECO:0000256" key="3">
    <source>
        <dbReference type="ARBA" id="ARBA00022475"/>
    </source>
</evidence>
<feature type="transmembrane region" description="Helical" evidence="8">
    <location>
        <begin position="170"/>
        <end position="195"/>
    </location>
</feature>
<keyword evidence="2" id="KW-0813">Transport</keyword>
<feature type="transmembrane region" description="Helical" evidence="8">
    <location>
        <begin position="129"/>
        <end position="150"/>
    </location>
</feature>
<comment type="subcellular location">
    <subcellularLocation>
        <location evidence="1">Cell membrane</location>
        <topology evidence="1">Multi-pass membrane protein</topology>
    </subcellularLocation>
</comment>
<dbReference type="Pfam" id="PF13303">
    <property type="entry name" value="PTS_EIIC_2"/>
    <property type="match status" value="1"/>
</dbReference>
<sequence length="341" mass="34992">MSPRREYIMTRMFKASNGIAQGIFVTLGIGLLIENVGKLAGWSALMKIGFVAKMLMSPAIGAGIAFMLGSTGLIVFSAMIAAAVGAGAIQITPIGVSIITGEPIGALLAATAAVYIGKRLTGRTPVDMMLVPLASIVLAGLLGLWLSAVITPILNTAGGFIKTAAEINLLISSIVLAVVWGLLLLSPASSAALAIALNLEGLAGGAALAGCAAPFITFALISAKENDIGGILAQAICTPKIQLPNITKNLKIIIPSAAASAVMGPVSALIFHIEAPSQIAGMGLCSFIAPITLVQMYNPSYIIPAMLITYILLPAVISYPIYLLLRKSGHIKPGDLALPKE</sequence>
<feature type="transmembrane region" description="Helical" evidence="8">
    <location>
        <begin position="303"/>
        <end position="325"/>
    </location>
</feature>
<evidence type="ECO:0000313" key="11">
    <source>
        <dbReference type="Proteomes" id="UP000634529"/>
    </source>
</evidence>
<feature type="transmembrane region" description="Helical" evidence="8">
    <location>
        <begin position="94"/>
        <end position="117"/>
    </location>
</feature>
<reference evidence="10 11" key="1">
    <citation type="submission" date="2020-09" db="EMBL/GenBank/DDBJ databases">
        <title>Paenibacillus sp. CAU 1523 isolated from sand of Haeundae Beach.</title>
        <authorList>
            <person name="Kim W."/>
        </authorList>
    </citation>
    <scope>NUCLEOTIDE SEQUENCE [LARGE SCALE GENOMIC DNA]</scope>
    <source>
        <strain evidence="10 11">CAU 1523</strain>
    </source>
</reference>
<feature type="transmembrane region" description="Helical" evidence="8">
    <location>
        <begin position="202"/>
        <end position="223"/>
    </location>
</feature>
<gene>
    <name evidence="10" type="ORF">IFO66_16300</name>
</gene>
<keyword evidence="5 8" id="KW-0812">Transmembrane</keyword>
<keyword evidence="3" id="KW-1003">Cell membrane</keyword>
<evidence type="ECO:0000256" key="1">
    <source>
        <dbReference type="ARBA" id="ARBA00004651"/>
    </source>
</evidence>
<keyword evidence="6 8" id="KW-1133">Transmembrane helix</keyword>
<feature type="domain" description="Phosphotransferase system EIIC" evidence="9">
    <location>
        <begin position="14"/>
        <end position="337"/>
    </location>
</feature>
<protein>
    <submittedName>
        <fullName evidence="10">PTS sugar transporter subunit IIC</fullName>
    </submittedName>
</protein>
<accession>A0ABR9B134</accession>
<feature type="transmembrane region" description="Helical" evidence="8">
    <location>
        <begin position="252"/>
        <end position="272"/>
    </location>
</feature>
<dbReference type="EMBL" id="JACYTN010000016">
    <property type="protein sequence ID" value="MBD8499856.1"/>
    <property type="molecule type" value="Genomic_DNA"/>
</dbReference>
<comment type="caution">
    <text evidence="10">The sequence shown here is derived from an EMBL/GenBank/DDBJ whole genome shotgun (WGS) entry which is preliminary data.</text>
</comment>
<organism evidence="10 11">
    <name type="scientific">Paenibacillus arenosi</name>
    <dbReference type="NCBI Taxonomy" id="2774142"/>
    <lineage>
        <taxon>Bacteria</taxon>
        <taxon>Bacillati</taxon>
        <taxon>Bacillota</taxon>
        <taxon>Bacilli</taxon>
        <taxon>Bacillales</taxon>
        <taxon>Paenibacillaceae</taxon>
        <taxon>Paenibacillus</taxon>
    </lineage>
</organism>
<keyword evidence="7 8" id="KW-0472">Membrane</keyword>
<evidence type="ECO:0000256" key="4">
    <source>
        <dbReference type="ARBA" id="ARBA00022597"/>
    </source>
</evidence>
<evidence type="ECO:0000256" key="5">
    <source>
        <dbReference type="ARBA" id="ARBA00022692"/>
    </source>
</evidence>
<feature type="transmembrane region" description="Helical" evidence="8">
    <location>
        <begin position="63"/>
        <end position="88"/>
    </location>
</feature>
<evidence type="ECO:0000259" key="9">
    <source>
        <dbReference type="Pfam" id="PF13303"/>
    </source>
</evidence>
<feature type="transmembrane region" description="Helical" evidence="8">
    <location>
        <begin position="12"/>
        <end position="33"/>
    </location>
</feature>
<proteinExistence type="predicted"/>